<keyword evidence="3" id="KW-1185">Reference proteome</keyword>
<dbReference type="AlphaFoldDB" id="A0A1G6C3Y7"/>
<protein>
    <recommendedName>
        <fullName evidence="1">N-acetyltransferase domain-containing protein</fullName>
    </recommendedName>
</protein>
<evidence type="ECO:0000259" key="1">
    <source>
        <dbReference type="PROSITE" id="PS51186"/>
    </source>
</evidence>
<dbReference type="Proteomes" id="UP000182508">
    <property type="component" value="Unassembled WGS sequence"/>
</dbReference>
<proteinExistence type="predicted"/>
<organism evidence="2 3">
    <name type="scientific">Streptococcus henryi</name>
    <dbReference type="NCBI Taxonomy" id="439219"/>
    <lineage>
        <taxon>Bacteria</taxon>
        <taxon>Bacillati</taxon>
        <taxon>Bacillota</taxon>
        <taxon>Bacilli</taxon>
        <taxon>Lactobacillales</taxon>
        <taxon>Streptococcaceae</taxon>
        <taxon>Streptococcus</taxon>
    </lineage>
</organism>
<feature type="domain" description="N-acetyltransferase" evidence="1">
    <location>
        <begin position="1"/>
        <end position="168"/>
    </location>
</feature>
<evidence type="ECO:0000313" key="3">
    <source>
        <dbReference type="Proteomes" id="UP000182508"/>
    </source>
</evidence>
<name>A0A1G6C3Y7_9STRE</name>
<accession>A0A1G6C3Y7</accession>
<dbReference type="GO" id="GO:0016747">
    <property type="term" value="F:acyltransferase activity, transferring groups other than amino-acyl groups"/>
    <property type="evidence" value="ECO:0007669"/>
    <property type="project" value="InterPro"/>
</dbReference>
<gene>
    <name evidence="2" type="ORF">SAMN02910293_01386</name>
</gene>
<dbReference type="Gene3D" id="3.40.630.30">
    <property type="match status" value="1"/>
</dbReference>
<dbReference type="SUPFAM" id="SSF55729">
    <property type="entry name" value="Acyl-CoA N-acyltransferases (Nat)"/>
    <property type="match status" value="1"/>
</dbReference>
<evidence type="ECO:0000313" key="2">
    <source>
        <dbReference type="EMBL" id="SDB27583.1"/>
    </source>
</evidence>
<reference evidence="2 3" key="1">
    <citation type="submission" date="2016-10" db="EMBL/GenBank/DDBJ databases">
        <authorList>
            <person name="de Groot N.N."/>
        </authorList>
    </citation>
    <scope>NUCLEOTIDE SEQUENCE [LARGE SCALE GENOMIC DNA]</scope>
    <source>
        <strain evidence="2 3">A-4</strain>
    </source>
</reference>
<dbReference type="RefSeq" id="WP_074486147.1">
    <property type="nucleotide sequence ID" value="NZ_FMXP01000017.1"/>
</dbReference>
<dbReference type="PROSITE" id="PS51186">
    <property type="entry name" value="GNAT"/>
    <property type="match status" value="1"/>
</dbReference>
<dbReference type="InterPro" id="IPR000182">
    <property type="entry name" value="GNAT_dom"/>
</dbReference>
<dbReference type="EMBL" id="FMXP01000017">
    <property type="protein sequence ID" value="SDB27583.1"/>
    <property type="molecule type" value="Genomic_DNA"/>
</dbReference>
<dbReference type="InterPro" id="IPR016181">
    <property type="entry name" value="Acyl_CoA_acyltransferase"/>
</dbReference>
<dbReference type="STRING" id="439219.SAMN02910293_01386"/>
<sequence length="185" mass="20886">MDIRQAFPNEVAAIMTVIDSARAFLAQSGISQWQGEDGYPTQDDIFEDILNGQAYVGLVEGQIVSYAAVIKTSDPAYDKIYDGQWKHNNLRYITFHRVAVLSDLAGQKIGQTFLQGLIEGTDGHDFRCDTHEQNVIMQHILEKLGYVYCGKVPIDGERLAYQKIKTKSEKALYQEVEEAEHHSVF</sequence>
<dbReference type="eggNOG" id="COG1247">
    <property type="taxonomic scope" value="Bacteria"/>
</dbReference>